<dbReference type="SUPFAM" id="SSF48403">
    <property type="entry name" value="Ankyrin repeat"/>
    <property type="match status" value="6"/>
</dbReference>
<feature type="repeat" description="ANK" evidence="3">
    <location>
        <begin position="608"/>
        <end position="640"/>
    </location>
</feature>
<protein>
    <submittedName>
        <fullName evidence="6">Ankyrin-3</fullName>
    </submittedName>
</protein>
<feature type="domain" description="Nephrocystin 3-like N-terminal" evidence="5">
    <location>
        <begin position="62"/>
        <end position="220"/>
    </location>
</feature>
<dbReference type="InterPro" id="IPR036770">
    <property type="entry name" value="Ankyrin_rpt-contain_sf"/>
</dbReference>
<dbReference type="PANTHER" id="PTHR24123:SF33">
    <property type="entry name" value="PROTEIN HOS4"/>
    <property type="match status" value="1"/>
</dbReference>
<accession>A0A7D8YYD4</accession>
<gene>
    <name evidence="6" type="primary">Ank3</name>
    <name evidence="6" type="ORF">LCER1_G003948</name>
</gene>
<feature type="repeat" description="ANK" evidence="3">
    <location>
        <begin position="1844"/>
        <end position="1868"/>
    </location>
</feature>
<sequence length="2044" mass="224095">MTSDLHSDDSDFELVNALDVAKQIAAEKRPDLTQIKAWLNPTDYAAFSSEFHRHLSSRAPKTGEWIRETPQFSLWDSSTNHGSIWIKAVPGAGKSVVAASMVDSLSRNKEVPVMYFFFRQIIETNRSSRSLLRDWLAQLLPFSEILQVSLWELVEEEKDLESLSTSQLWNYLLAGLRSVEKAYCVVDALDEMSIDEDFLSRLNSLGSFRPAEVKILMTSRPKQYLQRSLKDPQVIHVSLEEDLVTRDISLFVRQRTAEFSRDGISPETREFIRDTVCKRSDGLFLYARLMLDQIANAIKEEEYGEDTILEVVAKLPVGLEEMYNRILFDHALSTQVDQNIQILILQLVTHSARPMRLIEIAKAIETNQRIAATDRDSKEIVRSACGPLLDIMEDEVVQILHHSFTEFLLDSSRIQRSTPGAPQFPVIEPAAAHRSIALACLARLQRDTFTAYPEEDDPKLREESPFGRYQRPVAKFDFQGTFLRHAFAEYAAKKWIYHAKNYDIEDRSFFNSLEEFCDSHSSHFRAWLELMAGESNSAVARQGSTQLHVAAGFGLSSWARHLILGGADINASDSSENTPLLWAAKGGHSEVVRLLLEAGAKPDVDGHDGLKPLHVAASRNHAQVVKLILAAGVSPTTGKTKDIGRFCGNAPSSVGETPLMYASQSGHVESVLQMIPYAKKEDLENALCRAAAGGHFQLMSALLEESEISPNATSVVKPSSLNSCEGPEPALVLAAQSLEPECVRLLLEKGASVKQEPPKKVQVSIFFPSSRPEGRTAIHSLAQANTRDSKNVSNMRHILEMLLSAGADLEVKDDGGNTPLLLTVGHGWEVPTALEPLLSLGADPSATDSNGETLLHRACRAMANTEVASQLLSHKAPPGQARSSDGVTPLHLAIENIHSPVDHMQLLVDNGADINARDSNGNTPLHNACRGHSMKKQQILNALLRLGANVDAQNSLGQTPMHEFKISSSINGGKDSEQACVLIDTGANLEMSDRYGMTVLLYAVAKSNRALVEVLLQHPKTPSLEARTFLKGKTVLHLACQTQSPVKLVRLLVDKGADPKLTDNDGNTLLHEVAERFAGSPEEIMLVEYLIKVGVSPHTMNCQRQTASHIISPIYAEDSISRTTPTRESFVSVLLGLDPNVDINAQDIDGYTPLHFASAVSETAAFNLIRNNANLNAKSFGLRTPLHCAARGRQSSIIAMLIQFGKNSDNPIDVSAADIEGRSPLHDACRSGVPESVSILISAGADINLAAKDRLTPLKACAESTEEDKIWFLMRKQSTVQKLTSSLSLQDPFRRLPTFDSRHFWGRSQQDHVARVGVIAKILLKANANIDGALSFALSCKNTELVTAIRQQGKEDALQKTSSAETVLTVQVPSPTTVIDNGNTPPDRPIMSIEDMDEAAMEDLLSKNVDFTKANRTDDDGTAIARIARLGRTDLMAKIITKAKLLDDPTFAQNLAEIASAGYTRIRPLLQVACDRSAWNMDMVKLLLTEGLVDVNAHQLVKKAKKPGEAEGVVAGSTALHVLANGHFWWQVDAIEYLINNGAQVDALDANGQTPLQVASSHTKYCSATRKGFFKPQCSEMLLKLGADPNRTDEEGLTPLNKAGPDTDIIRILLEYGADVSAGRKGVLASAIESGDAQVLKIYLEHGADCNVMDTSTLSVRNIEYDRSQGIQNRYPLAIAALQPSSGSWSSSTAREMVKLLLDYGAKVDVPVSDAEPLLHFMFQRATSSVLRPFLEKPDLDLNTRDSQGRTVFMAACSSTIDSEARHDSLLPPDEKERLKTEYIPAYMLLADSQRYGSTINYLATDNKGDHLIFYLLGKRNDNVLERFLPIPGVKALIRQKNNEGFSPLHLALQSGRINLCQKLLNEGDADLLDPDPNGDTALHHLARSRSSSNAERLSLMNHALALGADINARNTLGQTPLLAHIAAGYNTGDSCFFVANGADVRAAMNDGTTALHMVARRGNRPLWNFRRDGGDVDRNIVGFQRLVQLGCDPLREDGEGRTALDIAASVGNDGILGLYRRKKGVVESGETSIGIEEEVWDDL</sequence>
<dbReference type="Gene3D" id="1.25.40.20">
    <property type="entry name" value="Ankyrin repeat-containing domain"/>
    <property type="match status" value="5"/>
</dbReference>
<feature type="repeat" description="ANK" evidence="3">
    <location>
        <begin position="1220"/>
        <end position="1252"/>
    </location>
</feature>
<dbReference type="InterPro" id="IPR027417">
    <property type="entry name" value="P-loop_NTPase"/>
</dbReference>
<dbReference type="PRINTS" id="PR01415">
    <property type="entry name" value="ANKYRIN"/>
</dbReference>
<name>A0A7D8YYD4_9HELO</name>
<feature type="repeat" description="ANK" evidence="3">
    <location>
        <begin position="885"/>
        <end position="919"/>
    </location>
</feature>
<evidence type="ECO:0000259" key="5">
    <source>
        <dbReference type="Pfam" id="PF24883"/>
    </source>
</evidence>
<dbReference type="Pfam" id="PF12796">
    <property type="entry name" value="Ank_2"/>
    <property type="match status" value="6"/>
</dbReference>
<feature type="repeat" description="ANK" evidence="3">
    <location>
        <begin position="773"/>
        <end position="814"/>
    </location>
</feature>
<evidence type="ECO:0000256" key="2">
    <source>
        <dbReference type="ARBA" id="ARBA00023043"/>
    </source>
</evidence>
<keyword evidence="1" id="KW-0677">Repeat</keyword>
<dbReference type="EMBL" id="QGMG01000343">
    <property type="protein sequence ID" value="TVY54418.1"/>
    <property type="molecule type" value="Genomic_DNA"/>
</dbReference>
<dbReference type="SMART" id="SM00248">
    <property type="entry name" value="ANK"/>
    <property type="match status" value="30"/>
</dbReference>
<dbReference type="Proteomes" id="UP000481288">
    <property type="component" value="Unassembled WGS sequence"/>
</dbReference>
<dbReference type="InterPro" id="IPR056884">
    <property type="entry name" value="NPHP3-like_N"/>
</dbReference>
<dbReference type="Pfam" id="PF13637">
    <property type="entry name" value="Ank_4"/>
    <property type="match status" value="1"/>
</dbReference>
<feature type="repeat" description="ANK" evidence="3">
    <location>
        <begin position="542"/>
        <end position="574"/>
    </location>
</feature>
<reference evidence="6 7" key="1">
    <citation type="submission" date="2018-05" db="EMBL/GenBank/DDBJ databases">
        <title>Whole genome sequencing for identification of molecular markers to develop diagnostic detection tools for the regulated plant pathogen Lachnellula willkommii.</title>
        <authorList>
            <person name="Giroux E."/>
            <person name="Bilodeau G."/>
        </authorList>
    </citation>
    <scope>NUCLEOTIDE SEQUENCE [LARGE SCALE GENOMIC DNA]</scope>
    <source>
        <strain evidence="6 7">CBS 625.97</strain>
    </source>
</reference>
<evidence type="ECO:0000313" key="6">
    <source>
        <dbReference type="EMBL" id="TVY54418.1"/>
    </source>
</evidence>
<dbReference type="Pfam" id="PF00023">
    <property type="entry name" value="Ank"/>
    <property type="match status" value="2"/>
</dbReference>
<evidence type="ECO:0000313" key="7">
    <source>
        <dbReference type="Proteomes" id="UP000481288"/>
    </source>
</evidence>
<keyword evidence="7" id="KW-1185">Reference proteome</keyword>
<dbReference type="Pfam" id="PF24883">
    <property type="entry name" value="NPHP3_N"/>
    <property type="match status" value="1"/>
</dbReference>
<feature type="repeat" description="ANK" evidence="3">
    <location>
        <begin position="575"/>
        <end position="607"/>
    </location>
</feature>
<evidence type="ECO:0000259" key="4">
    <source>
        <dbReference type="Pfam" id="PF22939"/>
    </source>
</evidence>
<dbReference type="InterPro" id="IPR054471">
    <property type="entry name" value="GPIID_WHD"/>
</dbReference>
<feature type="repeat" description="ANK" evidence="3">
    <location>
        <begin position="1515"/>
        <end position="1550"/>
    </location>
</feature>
<dbReference type="PROSITE" id="PS50088">
    <property type="entry name" value="ANK_REPEAT"/>
    <property type="match status" value="12"/>
</dbReference>
<dbReference type="InterPro" id="IPR051165">
    <property type="entry name" value="Multifunctional_ANK_Repeat"/>
</dbReference>
<dbReference type="Pfam" id="PF22939">
    <property type="entry name" value="WHD_GPIID"/>
    <property type="match status" value="1"/>
</dbReference>
<dbReference type="SUPFAM" id="SSF52540">
    <property type="entry name" value="P-loop containing nucleoside triphosphate hydrolases"/>
    <property type="match status" value="1"/>
</dbReference>
<dbReference type="OrthoDB" id="21416at2759"/>
<evidence type="ECO:0000256" key="3">
    <source>
        <dbReference type="PROSITE-ProRule" id="PRU00023"/>
    </source>
</evidence>
<dbReference type="PROSITE" id="PS50297">
    <property type="entry name" value="ANK_REP_REGION"/>
    <property type="match status" value="8"/>
</dbReference>
<feature type="repeat" description="ANK" evidence="3">
    <location>
        <begin position="1031"/>
        <end position="1064"/>
    </location>
</feature>
<feature type="repeat" description="ANK" evidence="3">
    <location>
        <begin position="1878"/>
        <end position="1916"/>
    </location>
</feature>
<evidence type="ECO:0000256" key="1">
    <source>
        <dbReference type="ARBA" id="ARBA00022737"/>
    </source>
</evidence>
<comment type="caution">
    <text evidence="6">The sequence shown here is derived from an EMBL/GenBank/DDBJ whole genome shotgun (WGS) entry which is preliminary data.</text>
</comment>
<proteinExistence type="predicted"/>
<dbReference type="InterPro" id="IPR002110">
    <property type="entry name" value="Ankyrin_rpt"/>
</dbReference>
<keyword evidence="2 3" id="KW-0040">ANK repeat</keyword>
<dbReference type="PANTHER" id="PTHR24123">
    <property type="entry name" value="ANKYRIN REPEAT-CONTAINING"/>
    <property type="match status" value="1"/>
</dbReference>
<dbReference type="Gene3D" id="3.40.50.300">
    <property type="entry name" value="P-loop containing nucleotide triphosphate hydrolases"/>
    <property type="match status" value="1"/>
</dbReference>
<feature type="repeat" description="ANK" evidence="3">
    <location>
        <begin position="920"/>
        <end position="955"/>
    </location>
</feature>
<organism evidence="6 7">
    <name type="scientific">Lachnellula cervina</name>
    <dbReference type="NCBI Taxonomy" id="1316786"/>
    <lineage>
        <taxon>Eukaryota</taxon>
        <taxon>Fungi</taxon>
        <taxon>Dikarya</taxon>
        <taxon>Ascomycota</taxon>
        <taxon>Pezizomycotina</taxon>
        <taxon>Leotiomycetes</taxon>
        <taxon>Helotiales</taxon>
        <taxon>Lachnaceae</taxon>
        <taxon>Lachnellula</taxon>
    </lineage>
</organism>
<feature type="repeat" description="ANK" evidence="3">
    <location>
        <begin position="815"/>
        <end position="849"/>
    </location>
</feature>
<feature type="domain" description="GPI inositol-deacylase winged helix" evidence="4">
    <location>
        <begin position="343"/>
        <end position="412"/>
    </location>
</feature>